<feature type="transmembrane region" description="Helical" evidence="8">
    <location>
        <begin position="293"/>
        <end position="317"/>
    </location>
</feature>
<evidence type="ECO:0000256" key="8">
    <source>
        <dbReference type="SAM" id="Phobius"/>
    </source>
</evidence>
<proteinExistence type="inferred from homology"/>
<evidence type="ECO:0000313" key="9">
    <source>
        <dbReference type="EMBL" id="MBC3537845.1"/>
    </source>
</evidence>
<dbReference type="PANTHER" id="PTHR36838">
    <property type="entry name" value="AUXIN EFFLUX CARRIER FAMILY PROTEIN"/>
    <property type="match status" value="1"/>
</dbReference>
<keyword evidence="5 8" id="KW-0812">Transmembrane</keyword>
<gene>
    <name evidence="9" type="ORF">H8J70_11400</name>
</gene>
<evidence type="ECO:0000256" key="3">
    <source>
        <dbReference type="ARBA" id="ARBA00022448"/>
    </source>
</evidence>
<feature type="transmembrane region" description="Helical" evidence="8">
    <location>
        <begin position="100"/>
        <end position="122"/>
    </location>
</feature>
<comment type="subcellular location">
    <subcellularLocation>
        <location evidence="1">Cell membrane</location>
        <topology evidence="1">Multi-pass membrane protein</topology>
    </subcellularLocation>
</comment>
<dbReference type="Proteomes" id="UP000606870">
    <property type="component" value="Unassembled WGS sequence"/>
</dbReference>
<evidence type="ECO:0000313" key="10">
    <source>
        <dbReference type="Proteomes" id="UP000606870"/>
    </source>
</evidence>
<keyword evidence="6 8" id="KW-1133">Transmembrane helix</keyword>
<feature type="transmembrane region" description="Helical" evidence="8">
    <location>
        <begin position="249"/>
        <end position="273"/>
    </location>
</feature>
<protein>
    <recommendedName>
        <fullName evidence="11">Transporter</fullName>
    </recommendedName>
</protein>
<dbReference type="RefSeq" id="WP_186504417.1">
    <property type="nucleotide sequence ID" value="NZ_JACOGK010000044.1"/>
</dbReference>
<evidence type="ECO:0000256" key="1">
    <source>
        <dbReference type="ARBA" id="ARBA00004651"/>
    </source>
</evidence>
<keyword evidence="7 8" id="KW-0472">Membrane</keyword>
<dbReference type="EMBL" id="JACOGK010000044">
    <property type="protein sequence ID" value="MBC3537845.1"/>
    <property type="molecule type" value="Genomic_DNA"/>
</dbReference>
<keyword evidence="3" id="KW-0813">Transport</keyword>
<feature type="transmembrane region" description="Helical" evidence="8">
    <location>
        <begin position="6"/>
        <end position="26"/>
    </location>
</feature>
<keyword evidence="4" id="KW-1003">Cell membrane</keyword>
<feature type="transmembrane region" description="Helical" evidence="8">
    <location>
        <begin position="207"/>
        <end position="228"/>
    </location>
</feature>
<evidence type="ECO:0000256" key="2">
    <source>
        <dbReference type="ARBA" id="ARBA00010145"/>
    </source>
</evidence>
<comment type="caution">
    <text evidence="9">The sequence shown here is derived from an EMBL/GenBank/DDBJ whole genome shotgun (WGS) entry which is preliminary data.</text>
</comment>
<feature type="transmembrane region" description="Helical" evidence="8">
    <location>
        <begin position="128"/>
        <end position="152"/>
    </location>
</feature>
<dbReference type="InterPro" id="IPR038770">
    <property type="entry name" value="Na+/solute_symporter_sf"/>
</dbReference>
<evidence type="ECO:0000256" key="7">
    <source>
        <dbReference type="ARBA" id="ARBA00023136"/>
    </source>
</evidence>
<evidence type="ECO:0000256" key="4">
    <source>
        <dbReference type="ARBA" id="ARBA00022475"/>
    </source>
</evidence>
<dbReference type="Pfam" id="PF03547">
    <property type="entry name" value="Mem_trans"/>
    <property type="match status" value="1"/>
</dbReference>
<dbReference type="Gene3D" id="1.20.1530.20">
    <property type="match status" value="1"/>
</dbReference>
<keyword evidence="10" id="KW-1185">Reference proteome</keyword>
<evidence type="ECO:0008006" key="11">
    <source>
        <dbReference type="Google" id="ProtNLM"/>
    </source>
</evidence>
<dbReference type="InterPro" id="IPR004776">
    <property type="entry name" value="Mem_transp_PIN-like"/>
</dbReference>
<accession>A0ABR6VKS5</accession>
<dbReference type="PANTHER" id="PTHR36838:SF3">
    <property type="entry name" value="TRANSPORTER AUXIN EFFLUX CARRIER EC FAMILY"/>
    <property type="match status" value="1"/>
</dbReference>
<evidence type="ECO:0000256" key="6">
    <source>
        <dbReference type="ARBA" id="ARBA00022989"/>
    </source>
</evidence>
<organism evidence="9 10">
    <name type="scientific">Megasphaera hominis</name>
    <dbReference type="NCBI Taxonomy" id="159836"/>
    <lineage>
        <taxon>Bacteria</taxon>
        <taxon>Bacillati</taxon>
        <taxon>Bacillota</taxon>
        <taxon>Negativicutes</taxon>
        <taxon>Veillonellales</taxon>
        <taxon>Veillonellaceae</taxon>
        <taxon>Megasphaera</taxon>
    </lineage>
</organism>
<sequence>MSAVGLRLLLIFIDVVLPLAVGYVCKQKHFLTEKQCNLLIRINITVIATLLTILTFWALPLRTELIFLPVSMVLNAFIPIGIIYLFHLQKRFARPADRGSYILAAMLTNLGTLGGLCGYIMYGERAFAYSQLVVVFQNIITFCFAFPLGAYYKYSDESCAVGGLSQMNWRHIFINWNQLPAVGMVIGACLYASGVPRPAVLTPVLDALIHIAAWSGLIPIGFMIEFSSFKQYYKQTLDLVPIKMLITPAIIYVLSTFVFSDPVLIGSLLVLMSMPTAINSLFAVRLYDLNVNLAMSAFITTTVVYVFILYPAFYFLVHAGILPFK</sequence>
<name>A0ABR6VKS5_9FIRM</name>
<evidence type="ECO:0000256" key="5">
    <source>
        <dbReference type="ARBA" id="ARBA00022692"/>
    </source>
</evidence>
<comment type="similarity">
    <text evidence="2">Belongs to the auxin efflux carrier (TC 2.A.69) family.</text>
</comment>
<feature type="transmembrane region" description="Helical" evidence="8">
    <location>
        <begin position="38"/>
        <end position="59"/>
    </location>
</feature>
<reference evidence="9 10" key="1">
    <citation type="submission" date="2020-08" db="EMBL/GenBank/DDBJ databases">
        <authorList>
            <person name="Liu C."/>
            <person name="Sun Q."/>
        </authorList>
    </citation>
    <scope>NUCLEOTIDE SEQUENCE [LARGE SCALE GENOMIC DNA]</scope>
    <source>
        <strain evidence="9 10">NSJ-59</strain>
    </source>
</reference>
<feature type="transmembrane region" description="Helical" evidence="8">
    <location>
        <begin position="173"/>
        <end position="195"/>
    </location>
</feature>
<feature type="transmembrane region" description="Helical" evidence="8">
    <location>
        <begin position="65"/>
        <end position="88"/>
    </location>
</feature>